<feature type="domain" description="Alpha/beta hydrolase fold-3" evidence="2">
    <location>
        <begin position="347"/>
        <end position="494"/>
    </location>
</feature>
<dbReference type="GO" id="GO:0005829">
    <property type="term" value="C:cytosol"/>
    <property type="evidence" value="ECO:0007669"/>
    <property type="project" value="TreeGrafter"/>
</dbReference>
<dbReference type="InterPro" id="IPR010468">
    <property type="entry name" value="HSL_N"/>
</dbReference>
<reference evidence="3" key="1">
    <citation type="submission" date="2020-03" db="EMBL/GenBank/DDBJ databases">
        <authorList>
            <person name="Chebbi M.A."/>
            <person name="Drezen J.M."/>
        </authorList>
    </citation>
    <scope>NUCLEOTIDE SEQUENCE</scope>
    <source>
        <tissue evidence="3">Whole body</tissue>
    </source>
</reference>
<feature type="domain" description="Hormone-sensitive lipase N-terminal" evidence="1">
    <location>
        <begin position="25"/>
        <end position="329"/>
    </location>
</feature>
<dbReference type="InterPro" id="IPR013094">
    <property type="entry name" value="AB_hydrolase_3"/>
</dbReference>
<comment type="caution">
    <text evidence="3">The sequence shown here is derived from an EMBL/GenBank/DDBJ whole genome shotgun (WGS) entry which is preliminary data.</text>
</comment>
<dbReference type="GO" id="GO:0019433">
    <property type="term" value="P:triglyceride catabolic process"/>
    <property type="evidence" value="ECO:0007669"/>
    <property type="project" value="TreeGrafter"/>
</dbReference>
<evidence type="ECO:0000313" key="4">
    <source>
        <dbReference type="Proteomes" id="UP000729913"/>
    </source>
</evidence>
<dbReference type="Proteomes" id="UP000729913">
    <property type="component" value="Unassembled WGS sequence"/>
</dbReference>
<dbReference type="GO" id="GO:0008203">
    <property type="term" value="P:cholesterol metabolic process"/>
    <property type="evidence" value="ECO:0007669"/>
    <property type="project" value="InterPro"/>
</dbReference>
<dbReference type="EMBL" id="JAAOIC020000002">
    <property type="protein sequence ID" value="KAG8042519.1"/>
    <property type="molecule type" value="Genomic_DNA"/>
</dbReference>
<sequence>MSPDDELTWPSEADDANQERDPPLWRVLHELASLNRDFFSKHLDENGLRIHAAHIVILDNYNELRELYKEISDIAPQFDFDEITPGNGYRSFIKLVDQCLLHTGGVCRHIFSYKDSVLFRKSNYMREIEACSQLIVALKTFLHHLKTLYSWSEPASDGKLSLFSSDEHSPQELLNQAGNIDQYCFYGRCLAFQFTDSIKYVLKTLLSSMATFSEIYYSNGSLLNRCTQSVKYFIDPEARARRIVNISQRGEVDFCKSFWMLNEADIVQFVPLMLMPSLPINQVISIPPEELTLPSMDGTDVKIPIPNSHIGKKPIHVRLLSGKRRVGMVGSARASGELYGSSDVLLFHCHGGGFVAQTSKSHEPYLRSWAVELDAPVLSVDYSLAPEAPYPRAIEEVVYSYAWALKHASSLLGSTVKKIIVIGDSAGANLNLALTTKCIEMNIRKPDGIFMAYVPVLVEFVPSPSRMLGLTDPLLPFGFMMRCLKAYTLGDTRTSVKDKEADLESTASDTDSFAEVSESDLIALALSPNGDEANESKLASLPSDSTLNSVSLVDVDATQVPQANSTTESSQDYIQRFFEFYKNAAARLSPSSANSVANNYDNYSDSNTSVGFFGFSFGKSNQKLRELDDEDAKSPSEEFVFTTSELDPCLDDCVMFGRKLKQLGNDVSLDIVKGLPHGFLSLSVMSKEALEGSELCIKRIKQLINM</sequence>
<keyword evidence="4" id="KW-1185">Reference proteome</keyword>
<evidence type="ECO:0000259" key="1">
    <source>
        <dbReference type="Pfam" id="PF06350"/>
    </source>
</evidence>
<dbReference type="AlphaFoldDB" id="A0A8J5RLJ5"/>
<dbReference type="GO" id="GO:0004771">
    <property type="term" value="F:sterol ester esterase activity"/>
    <property type="evidence" value="ECO:0007669"/>
    <property type="project" value="TreeGrafter"/>
</dbReference>
<dbReference type="Pfam" id="PF06350">
    <property type="entry name" value="HSL_N"/>
    <property type="match status" value="1"/>
</dbReference>
<evidence type="ECO:0000313" key="3">
    <source>
        <dbReference type="EMBL" id="KAG8042519.1"/>
    </source>
</evidence>
<evidence type="ECO:0000259" key="2">
    <source>
        <dbReference type="Pfam" id="PF07859"/>
    </source>
</evidence>
<name>A0A8J5RLJ5_9HYME</name>
<proteinExistence type="predicted"/>
<dbReference type="Pfam" id="PF07859">
    <property type="entry name" value="Abhydrolase_3"/>
    <property type="match status" value="1"/>
</dbReference>
<organism evidence="3 4">
    <name type="scientific">Cotesia typhae</name>
    <dbReference type="NCBI Taxonomy" id="2053667"/>
    <lineage>
        <taxon>Eukaryota</taxon>
        <taxon>Metazoa</taxon>
        <taxon>Ecdysozoa</taxon>
        <taxon>Arthropoda</taxon>
        <taxon>Hexapoda</taxon>
        <taxon>Insecta</taxon>
        <taxon>Pterygota</taxon>
        <taxon>Neoptera</taxon>
        <taxon>Endopterygota</taxon>
        <taxon>Hymenoptera</taxon>
        <taxon>Apocrita</taxon>
        <taxon>Ichneumonoidea</taxon>
        <taxon>Braconidae</taxon>
        <taxon>Microgastrinae</taxon>
        <taxon>Cotesia</taxon>
    </lineage>
</organism>
<gene>
    <name evidence="3" type="ORF">G9C98_005153</name>
</gene>
<protein>
    <recommendedName>
        <fullName evidence="5">Hormone-sensitive lipase</fullName>
    </recommendedName>
</protein>
<dbReference type="PANTHER" id="PTHR23025:SF3">
    <property type="entry name" value="HORMONE-SENSITIVE LIPASE"/>
    <property type="match status" value="1"/>
</dbReference>
<dbReference type="PANTHER" id="PTHR23025">
    <property type="entry name" value="TRIACYLGLYCEROL LIPASE"/>
    <property type="match status" value="1"/>
</dbReference>
<evidence type="ECO:0008006" key="5">
    <source>
        <dbReference type="Google" id="ProtNLM"/>
    </source>
</evidence>
<dbReference type="GO" id="GO:0004806">
    <property type="term" value="F:triacylglycerol lipase activity"/>
    <property type="evidence" value="ECO:0007669"/>
    <property type="project" value="TreeGrafter"/>
</dbReference>
<dbReference type="OrthoDB" id="408631at2759"/>
<accession>A0A8J5RLJ5</accession>
<reference evidence="3" key="2">
    <citation type="submission" date="2021-04" db="EMBL/GenBank/DDBJ databases">
        <title>Genome-wide patterns of bracovirus chromosomal integration into multiple host tissues during parasitism.</title>
        <authorList>
            <person name="Chebbi M.A.C."/>
        </authorList>
    </citation>
    <scope>NUCLEOTIDE SEQUENCE</scope>
    <source>
        <tissue evidence="3">Whole body</tissue>
    </source>
</reference>